<dbReference type="OrthoDB" id="416253at2759"/>
<accession>A0A0C9LWD6</accession>
<dbReference type="InterPro" id="IPR020471">
    <property type="entry name" value="AKR"/>
</dbReference>
<dbReference type="STRING" id="91626.A0A0C9LWD6"/>
<evidence type="ECO:0000256" key="3">
    <source>
        <dbReference type="PIRSR" id="PIRSR000097-1"/>
    </source>
</evidence>
<evidence type="ECO:0000256" key="4">
    <source>
        <dbReference type="PIRSR" id="PIRSR000097-2"/>
    </source>
</evidence>
<dbReference type="Pfam" id="PF00248">
    <property type="entry name" value="Aldo_ket_red"/>
    <property type="match status" value="1"/>
</dbReference>
<evidence type="ECO:0000256" key="2">
    <source>
        <dbReference type="ARBA" id="ARBA00023002"/>
    </source>
</evidence>
<feature type="binding site" evidence="4">
    <location>
        <position position="113"/>
    </location>
    <ligand>
        <name>substrate</name>
    </ligand>
</feature>
<keyword evidence="8" id="KW-1185">Reference proteome</keyword>
<sequence length="306" mass="34487">MSQTCANILSQNSNTGKQIPALGLGTWQSKPSEVYEAVLTALKTGYKHIDAAYIYGNEKEVGKAIKDSGVPREELFITTKLWNTFHRPEDVEKALEKSLENLGLEYVDLYLMHWPVAFQPGEDLAPKDKDGKTLFDETDFTETYAAMEKLDKNKARAIGVSNFNINKLEKLAKTQKIVPAANQVELHPFLPQDDLVKYCKDHGILVTAYSPLGSTDSPLFKDEKVLKIAEKYNVSPAQILISWGLKRGYSVIPKSVTPSRIESNFQTVELKDEDFEVLNQAVKAEKAKRLVDPYNFWGVDVFEEHN</sequence>
<dbReference type="AlphaFoldDB" id="A0A0C9LWD6"/>
<evidence type="ECO:0000256" key="1">
    <source>
        <dbReference type="ARBA" id="ARBA00007905"/>
    </source>
</evidence>
<name>A0A0C9LWD6_9FUNG</name>
<evidence type="ECO:0000313" key="8">
    <source>
        <dbReference type="Proteomes" id="UP000053815"/>
    </source>
</evidence>
<dbReference type="Proteomes" id="UP000053815">
    <property type="component" value="Unassembled WGS sequence"/>
</dbReference>
<keyword evidence="2" id="KW-0560">Oxidoreductase</keyword>
<dbReference type="PIRSF" id="PIRSF000097">
    <property type="entry name" value="AKR"/>
    <property type="match status" value="1"/>
</dbReference>
<dbReference type="EMBL" id="DF836489">
    <property type="protein sequence ID" value="GAN08340.1"/>
    <property type="molecule type" value="Genomic_DNA"/>
</dbReference>
<feature type="domain" description="NADP-dependent oxidoreductase" evidence="6">
    <location>
        <begin position="22"/>
        <end position="281"/>
    </location>
</feature>
<dbReference type="InterPro" id="IPR023210">
    <property type="entry name" value="NADP_OxRdtase_dom"/>
</dbReference>
<feature type="site" description="Lowers pKa of active site Tyr" evidence="5">
    <location>
        <position position="80"/>
    </location>
</feature>
<gene>
    <name evidence="7" type="ORF">MAM1_0200d07849</name>
</gene>
<evidence type="ECO:0000313" key="7">
    <source>
        <dbReference type="EMBL" id="GAN08340.1"/>
    </source>
</evidence>
<reference evidence="7" key="1">
    <citation type="submission" date="2014-09" db="EMBL/GenBank/DDBJ databases">
        <title>Draft genome sequence of an oleaginous Mucoromycotina fungus Mucor ambiguus NBRC6742.</title>
        <authorList>
            <person name="Takeda I."/>
            <person name="Yamane N."/>
            <person name="Morita T."/>
            <person name="Tamano K."/>
            <person name="Machida M."/>
            <person name="Baker S."/>
            <person name="Koike H."/>
        </authorList>
    </citation>
    <scope>NUCLEOTIDE SEQUENCE</scope>
    <source>
        <strain evidence="7">NBRC 6742</strain>
    </source>
</reference>
<proteinExistence type="inferred from homology"/>
<dbReference type="SUPFAM" id="SSF51430">
    <property type="entry name" value="NAD(P)-linked oxidoreductase"/>
    <property type="match status" value="1"/>
</dbReference>
<feature type="active site" description="Proton donor" evidence="3">
    <location>
        <position position="55"/>
    </location>
</feature>
<comment type="similarity">
    <text evidence="1">Belongs to the aldo/keto reductase family.</text>
</comment>
<dbReference type="PANTHER" id="PTHR11732">
    <property type="entry name" value="ALDO/KETO REDUCTASE"/>
    <property type="match status" value="1"/>
</dbReference>
<dbReference type="PRINTS" id="PR00069">
    <property type="entry name" value="ALDKETRDTASE"/>
</dbReference>
<dbReference type="InterPro" id="IPR036812">
    <property type="entry name" value="NAD(P)_OxRdtase_dom_sf"/>
</dbReference>
<evidence type="ECO:0000259" key="6">
    <source>
        <dbReference type="Pfam" id="PF00248"/>
    </source>
</evidence>
<dbReference type="FunFam" id="3.20.20.100:FF:000007">
    <property type="entry name" value="NAD(P)H-dependent D-xylose reductase xyl1"/>
    <property type="match status" value="1"/>
</dbReference>
<dbReference type="Gene3D" id="3.20.20.100">
    <property type="entry name" value="NADP-dependent oxidoreductase domain"/>
    <property type="match status" value="1"/>
</dbReference>
<evidence type="ECO:0000256" key="5">
    <source>
        <dbReference type="PIRSR" id="PIRSR000097-3"/>
    </source>
</evidence>
<organism evidence="7">
    <name type="scientific">Mucor ambiguus</name>
    <dbReference type="NCBI Taxonomy" id="91626"/>
    <lineage>
        <taxon>Eukaryota</taxon>
        <taxon>Fungi</taxon>
        <taxon>Fungi incertae sedis</taxon>
        <taxon>Mucoromycota</taxon>
        <taxon>Mucoromycotina</taxon>
        <taxon>Mucoromycetes</taxon>
        <taxon>Mucorales</taxon>
        <taxon>Mucorineae</taxon>
        <taxon>Mucoraceae</taxon>
        <taxon>Mucor</taxon>
    </lineage>
</organism>
<protein>
    <recommendedName>
        <fullName evidence="6">NADP-dependent oxidoreductase domain-containing protein</fullName>
    </recommendedName>
</protein>
<dbReference type="GO" id="GO:0016491">
    <property type="term" value="F:oxidoreductase activity"/>
    <property type="evidence" value="ECO:0007669"/>
    <property type="project" value="UniProtKB-KW"/>
</dbReference>